<dbReference type="Gene3D" id="1.20.120.1220">
    <property type="match status" value="1"/>
</dbReference>
<dbReference type="InterPro" id="IPR000045">
    <property type="entry name" value="Prepilin_IV_endopep_pep"/>
</dbReference>
<evidence type="ECO:0000256" key="1">
    <source>
        <dbReference type="SAM" id="Phobius"/>
    </source>
</evidence>
<sequence>MLLVTMKATIATLLLLAAWRDVVSRIIPNRIPLLVAALGLALRSAAGTTPLLLSTATALLLFAALLLLVIRGWLGGGDAKLAAAIAIGLPPAVTWDFVNATVLAGGLLGLGYLAGPRFAPRLRPTGASRPAARILAIEARRLRRGGPLPYGVAIAVGGILILLAGS</sequence>
<comment type="caution">
    <text evidence="3">The sequence shown here is derived from an EMBL/GenBank/DDBJ whole genome shotgun (WGS) entry which is preliminary data.</text>
</comment>
<protein>
    <submittedName>
        <fullName evidence="3">Prepilin peptidase</fullName>
    </submittedName>
</protein>
<keyword evidence="1" id="KW-0812">Transmembrane</keyword>
<feature type="transmembrane region" description="Helical" evidence="1">
    <location>
        <begin position="81"/>
        <end position="114"/>
    </location>
</feature>
<feature type="domain" description="Prepilin type IV endopeptidase peptidase" evidence="2">
    <location>
        <begin position="10"/>
        <end position="110"/>
    </location>
</feature>
<gene>
    <name evidence="3" type="ORF">H7965_15135</name>
</gene>
<dbReference type="Proteomes" id="UP000600101">
    <property type="component" value="Unassembled WGS sequence"/>
</dbReference>
<feature type="transmembrane region" description="Helical" evidence="1">
    <location>
        <begin position="148"/>
        <end position="165"/>
    </location>
</feature>
<keyword evidence="1" id="KW-0472">Membrane</keyword>
<dbReference type="Pfam" id="PF01478">
    <property type="entry name" value="Peptidase_A24"/>
    <property type="match status" value="1"/>
</dbReference>
<dbReference type="RefSeq" id="WP_186771422.1">
    <property type="nucleotide sequence ID" value="NZ_JACOMF010000017.1"/>
</dbReference>
<organism evidence="3 4">
    <name type="scientific">Siccirubricoccus deserti</name>
    <dbReference type="NCBI Taxonomy" id="2013562"/>
    <lineage>
        <taxon>Bacteria</taxon>
        <taxon>Pseudomonadati</taxon>
        <taxon>Pseudomonadota</taxon>
        <taxon>Alphaproteobacteria</taxon>
        <taxon>Acetobacterales</taxon>
        <taxon>Roseomonadaceae</taxon>
        <taxon>Siccirubricoccus</taxon>
    </lineage>
</organism>
<reference evidence="3" key="1">
    <citation type="submission" date="2020-08" db="EMBL/GenBank/DDBJ databases">
        <authorList>
            <person name="Hu Y."/>
            <person name="Nguyen S.V."/>
            <person name="Li F."/>
            <person name="Fanning S."/>
        </authorList>
    </citation>
    <scope>NUCLEOTIDE SEQUENCE</scope>
    <source>
        <strain evidence="3">SYSU D8009</strain>
    </source>
</reference>
<keyword evidence="1" id="KW-1133">Transmembrane helix</keyword>
<accession>A0A9X0QZB1</accession>
<feature type="transmembrane region" description="Helical" evidence="1">
    <location>
        <begin position="48"/>
        <end position="69"/>
    </location>
</feature>
<proteinExistence type="predicted"/>
<name>A0A9X0QZB1_9PROT</name>
<evidence type="ECO:0000313" key="4">
    <source>
        <dbReference type="Proteomes" id="UP000600101"/>
    </source>
</evidence>
<dbReference type="AlphaFoldDB" id="A0A9X0QZB1"/>
<evidence type="ECO:0000313" key="3">
    <source>
        <dbReference type="EMBL" id="MBC4016655.1"/>
    </source>
</evidence>
<keyword evidence="4" id="KW-1185">Reference proteome</keyword>
<dbReference type="GO" id="GO:0004190">
    <property type="term" value="F:aspartic-type endopeptidase activity"/>
    <property type="evidence" value="ECO:0007669"/>
    <property type="project" value="InterPro"/>
</dbReference>
<dbReference type="GO" id="GO:0016020">
    <property type="term" value="C:membrane"/>
    <property type="evidence" value="ECO:0007669"/>
    <property type="project" value="InterPro"/>
</dbReference>
<evidence type="ECO:0000259" key="2">
    <source>
        <dbReference type="Pfam" id="PF01478"/>
    </source>
</evidence>
<dbReference type="EMBL" id="JACOMF010000017">
    <property type="protein sequence ID" value="MBC4016655.1"/>
    <property type="molecule type" value="Genomic_DNA"/>
</dbReference>